<dbReference type="PROSITE" id="PS51257">
    <property type="entry name" value="PROKAR_LIPOPROTEIN"/>
    <property type="match status" value="1"/>
</dbReference>
<comment type="caution">
    <text evidence="2">The sequence shown here is derived from an EMBL/GenBank/DDBJ whole genome shotgun (WGS) entry which is preliminary data.</text>
</comment>
<keyword evidence="3" id="KW-1185">Reference proteome</keyword>
<dbReference type="Pfam" id="PF14135">
    <property type="entry name" value="DUF4302"/>
    <property type="match status" value="1"/>
</dbReference>
<protein>
    <submittedName>
        <fullName evidence="2">DUF4302 domain-containing protein</fullName>
    </submittedName>
</protein>
<evidence type="ECO:0000256" key="1">
    <source>
        <dbReference type="SAM" id="SignalP"/>
    </source>
</evidence>
<accession>A0A7K0KDQ1</accession>
<feature type="chain" id="PRO_5029811195" evidence="1">
    <location>
        <begin position="20"/>
        <end position="431"/>
    </location>
</feature>
<reference evidence="2 3" key="1">
    <citation type="submission" date="2019-08" db="EMBL/GenBank/DDBJ databases">
        <title>In-depth cultivation of the pig gut microbiome towards novel bacterial diversity and tailored functional studies.</title>
        <authorList>
            <person name="Wylensek D."/>
            <person name="Hitch T.C.A."/>
            <person name="Clavel T."/>
        </authorList>
    </citation>
    <scope>NUCLEOTIDE SEQUENCE [LARGE SCALE GENOMIC DNA]</scope>
    <source>
        <strain evidence="2 3">LKV-178-WT-2A</strain>
    </source>
</reference>
<dbReference type="InterPro" id="IPR025396">
    <property type="entry name" value="DUF4302"/>
</dbReference>
<gene>
    <name evidence="2" type="ORF">FYJ73_05125</name>
</gene>
<dbReference type="AlphaFoldDB" id="A0A7K0KDQ1"/>
<name>A0A7K0KDQ1_9BACT</name>
<keyword evidence="1" id="KW-0732">Signal</keyword>
<feature type="signal peptide" evidence="1">
    <location>
        <begin position="1"/>
        <end position="19"/>
    </location>
</feature>
<dbReference type="EMBL" id="VUNG01000008">
    <property type="protein sequence ID" value="MST84052.1"/>
    <property type="molecule type" value="Genomic_DNA"/>
</dbReference>
<evidence type="ECO:0000313" key="2">
    <source>
        <dbReference type="EMBL" id="MST84052.1"/>
    </source>
</evidence>
<evidence type="ECO:0000313" key="3">
    <source>
        <dbReference type="Proteomes" id="UP000438914"/>
    </source>
</evidence>
<sequence>MRKIFNLWLLAAVALLVGACTPEVDDAFDKPSAERIAESMSTTRQILEAQNNGWIMHYYGNITYGGYNVYCKFANNKVTVASEFFGPDSTYTSHYKLEQSSGTVLSFDEYNPIFHYFSDPSNEDFGTLGKGFNGDLEFRVLSASPDSIVLLGKKHEDRIVMTPLQQGTWADYYSKVSLVSDSMATYNNYALIVDNDTMNASLSYNYLTVTDKTTGASTSMPFTITPSGYELYKPVTVRGKTITGFSYADGGNWVNPADKSVKLIPIIPPINEQFVLGAWNVALSGMSSYGQDYWNYSLTNYQEPYGEETRYAILGTYEFSSTYGKNFGLTFGHYDGSSTWWGTLAMNYKLIGKDEIELTYVAANNVLNGNYYVQYYGYANIVYPFAWTTARRFKLTTDDLKHPSYIILTDENEPENVIKVTNRIKAWPFRN</sequence>
<dbReference type="Proteomes" id="UP000438914">
    <property type="component" value="Unassembled WGS sequence"/>
</dbReference>
<organism evidence="2 3">
    <name type="scientific">Hallella mizrahii</name>
    <dbReference type="NCBI Taxonomy" id="2606637"/>
    <lineage>
        <taxon>Bacteria</taxon>
        <taxon>Pseudomonadati</taxon>
        <taxon>Bacteroidota</taxon>
        <taxon>Bacteroidia</taxon>
        <taxon>Bacteroidales</taxon>
        <taxon>Prevotellaceae</taxon>
        <taxon>Hallella</taxon>
    </lineage>
</organism>
<proteinExistence type="predicted"/>
<dbReference type="RefSeq" id="WP_154533633.1">
    <property type="nucleotide sequence ID" value="NZ_VUNG01000008.1"/>
</dbReference>